<keyword evidence="3" id="KW-0342">GTP-binding</keyword>
<dbReference type="AlphaFoldDB" id="A0A9X6RKW7"/>
<dbReference type="SMART" id="SM00173">
    <property type="entry name" value="RAS"/>
    <property type="match status" value="1"/>
</dbReference>
<dbReference type="SMART" id="SM00174">
    <property type="entry name" value="RHO"/>
    <property type="match status" value="1"/>
</dbReference>
<evidence type="ECO:0000256" key="1">
    <source>
        <dbReference type="ARBA" id="ARBA00010142"/>
    </source>
</evidence>
<dbReference type="InterPro" id="IPR005225">
    <property type="entry name" value="Small_GTP-bd"/>
</dbReference>
<dbReference type="SUPFAM" id="SSF52540">
    <property type="entry name" value="P-loop containing nucleoside triphosphate hydrolases"/>
    <property type="match status" value="1"/>
</dbReference>
<dbReference type="GO" id="GO:0003924">
    <property type="term" value="F:GTPase activity"/>
    <property type="evidence" value="ECO:0007669"/>
    <property type="project" value="InterPro"/>
</dbReference>
<accession>A0A9X6RKW7</accession>
<gene>
    <name evidence="4" type="ORF">BV898_15853</name>
</gene>
<name>A0A9X6RKW7_HYPEX</name>
<dbReference type="FunFam" id="3.40.50.300:FF:001179">
    <property type="entry name" value="Rho family GTPase"/>
    <property type="match status" value="1"/>
</dbReference>
<proteinExistence type="inferred from homology"/>
<dbReference type="SMART" id="SM00175">
    <property type="entry name" value="RAB"/>
    <property type="match status" value="1"/>
</dbReference>
<dbReference type="PROSITE" id="PS51420">
    <property type="entry name" value="RHO"/>
    <property type="match status" value="1"/>
</dbReference>
<protein>
    <submittedName>
        <fullName evidence="4">Ras-like GTP-binding protein Rho1</fullName>
    </submittedName>
</protein>
<keyword evidence="2" id="KW-0547">Nucleotide-binding</keyword>
<dbReference type="PROSITE" id="PS51421">
    <property type="entry name" value="RAS"/>
    <property type="match status" value="1"/>
</dbReference>
<dbReference type="OrthoDB" id="8830751at2759"/>
<dbReference type="NCBIfam" id="TIGR00231">
    <property type="entry name" value="small_GTP"/>
    <property type="match status" value="1"/>
</dbReference>
<dbReference type="GO" id="GO:0007264">
    <property type="term" value="P:small GTPase-mediated signal transduction"/>
    <property type="evidence" value="ECO:0007669"/>
    <property type="project" value="InterPro"/>
</dbReference>
<dbReference type="CDD" id="cd00157">
    <property type="entry name" value="Rho"/>
    <property type="match status" value="1"/>
</dbReference>
<organism evidence="4 5">
    <name type="scientific">Hypsibius exemplaris</name>
    <name type="common">Freshwater tardigrade</name>
    <dbReference type="NCBI Taxonomy" id="2072580"/>
    <lineage>
        <taxon>Eukaryota</taxon>
        <taxon>Metazoa</taxon>
        <taxon>Ecdysozoa</taxon>
        <taxon>Tardigrada</taxon>
        <taxon>Eutardigrada</taxon>
        <taxon>Parachela</taxon>
        <taxon>Hypsibioidea</taxon>
        <taxon>Hypsibiidae</taxon>
        <taxon>Hypsibius</taxon>
    </lineage>
</organism>
<comment type="similarity">
    <text evidence="1">Belongs to the small GTPase superfamily. Rho family.</text>
</comment>
<dbReference type="Pfam" id="PF00071">
    <property type="entry name" value="Ras"/>
    <property type="match status" value="1"/>
</dbReference>
<dbReference type="EMBL" id="MTYJ01000224">
    <property type="protein sequence ID" value="OWA51367.1"/>
    <property type="molecule type" value="Genomic_DNA"/>
</dbReference>
<dbReference type="Proteomes" id="UP000192578">
    <property type="component" value="Unassembled WGS sequence"/>
</dbReference>
<dbReference type="PROSITE" id="PS51419">
    <property type="entry name" value="RAB"/>
    <property type="match status" value="1"/>
</dbReference>
<dbReference type="InterPro" id="IPR003578">
    <property type="entry name" value="Small_GTPase_Rho"/>
</dbReference>
<dbReference type="PRINTS" id="PR00449">
    <property type="entry name" value="RASTRNSFRMNG"/>
</dbReference>
<sequence length="199" mass="22140">MKDKRIPQYKLTVVGDGGSGKTSLLSVFTKDYFPEKHNPTVFDTMIVPINCAGQQAQLELWDTAGQEDYDRLRPMSYPDTHVILLVFSISNPDSLVNAVEKWLPEVHDHCPNVPIILVGTKRDLRNDPKVIEKLAKSSQTPVTQASAKGVSEGMKSVKAYMECSSKQREGVREIFDIATRFAMAQDGRKTCCTCSCTIV</sequence>
<evidence type="ECO:0000256" key="3">
    <source>
        <dbReference type="ARBA" id="ARBA00023134"/>
    </source>
</evidence>
<evidence type="ECO:0000256" key="2">
    <source>
        <dbReference type="ARBA" id="ARBA00022741"/>
    </source>
</evidence>
<dbReference type="InterPro" id="IPR001806">
    <property type="entry name" value="Small_GTPase"/>
</dbReference>
<evidence type="ECO:0000313" key="4">
    <source>
        <dbReference type="EMBL" id="OWA51367.1"/>
    </source>
</evidence>
<dbReference type="PANTHER" id="PTHR24072">
    <property type="entry name" value="RHO FAMILY GTPASE"/>
    <property type="match status" value="1"/>
</dbReference>
<comment type="caution">
    <text evidence="4">The sequence shown here is derived from an EMBL/GenBank/DDBJ whole genome shotgun (WGS) entry which is preliminary data.</text>
</comment>
<keyword evidence="5" id="KW-1185">Reference proteome</keyword>
<reference evidence="5" key="1">
    <citation type="submission" date="2017-01" db="EMBL/GenBank/DDBJ databases">
        <title>Comparative genomics of anhydrobiosis in the tardigrade Hypsibius dujardini.</title>
        <authorList>
            <person name="Yoshida Y."/>
            <person name="Koutsovoulos G."/>
            <person name="Laetsch D."/>
            <person name="Stevens L."/>
            <person name="Kumar S."/>
            <person name="Horikawa D."/>
            <person name="Ishino K."/>
            <person name="Komine S."/>
            <person name="Tomita M."/>
            <person name="Blaxter M."/>
            <person name="Arakawa K."/>
        </authorList>
    </citation>
    <scope>NUCLEOTIDE SEQUENCE [LARGE SCALE GENOMIC DNA]</scope>
    <source>
        <strain evidence="5">Z151</strain>
    </source>
</reference>
<dbReference type="InterPro" id="IPR027417">
    <property type="entry name" value="P-loop_NTPase"/>
</dbReference>
<evidence type="ECO:0000313" key="5">
    <source>
        <dbReference type="Proteomes" id="UP000192578"/>
    </source>
</evidence>
<dbReference type="Gene3D" id="3.40.50.300">
    <property type="entry name" value="P-loop containing nucleotide triphosphate hydrolases"/>
    <property type="match status" value="1"/>
</dbReference>
<dbReference type="GO" id="GO:0005525">
    <property type="term" value="F:GTP binding"/>
    <property type="evidence" value="ECO:0007669"/>
    <property type="project" value="UniProtKB-KW"/>
</dbReference>